<accession>A0A3M2LLF2</accession>
<sequence>MHAECIVHIARGIPASDDPGNKPAPRVRRKQEDAPVNKPIRRLEFETMLLARHSHLFNVQARRASRRLDRSAYVLLSRIEIDGPMSIGQLSEAFGLDSSTLNRQTAAMLRAGVVERIPDPEGGIARKFSITAEGRRRLTEDRRRNTESLTRVLADWTADEVADFTALLQRFNEDIERLEGRPWPRP</sequence>
<keyword evidence="4" id="KW-1185">Reference proteome</keyword>
<dbReference type="PANTHER" id="PTHR39515">
    <property type="entry name" value="CONSERVED PROTEIN"/>
    <property type="match status" value="1"/>
</dbReference>
<organism evidence="3 4">
    <name type="scientific">Streptomyces triticirhizae</name>
    <dbReference type="NCBI Taxonomy" id="2483353"/>
    <lineage>
        <taxon>Bacteria</taxon>
        <taxon>Bacillati</taxon>
        <taxon>Actinomycetota</taxon>
        <taxon>Actinomycetes</taxon>
        <taxon>Kitasatosporales</taxon>
        <taxon>Streptomycetaceae</taxon>
        <taxon>Streptomyces</taxon>
    </lineage>
</organism>
<dbReference type="InterPro" id="IPR000835">
    <property type="entry name" value="HTH_MarR-typ"/>
</dbReference>
<evidence type="ECO:0000256" key="1">
    <source>
        <dbReference type="SAM" id="MobiDB-lite"/>
    </source>
</evidence>
<reference evidence="3 4" key="1">
    <citation type="submission" date="2018-10" db="EMBL/GenBank/DDBJ databases">
        <title>Isolation, diversity and antifungal activity of actinobacteria from wheat.</title>
        <authorList>
            <person name="Han C."/>
        </authorList>
    </citation>
    <scope>NUCLEOTIDE SEQUENCE [LARGE SCALE GENOMIC DNA]</scope>
    <source>
        <strain evidence="3 4">NEAU-YY642</strain>
    </source>
</reference>
<dbReference type="SMART" id="SM00347">
    <property type="entry name" value="HTH_MARR"/>
    <property type="match status" value="1"/>
</dbReference>
<name>A0A3M2LLF2_9ACTN</name>
<dbReference type="InterPro" id="IPR052526">
    <property type="entry name" value="HTH-type_Bedaq_tolerance"/>
</dbReference>
<dbReference type="Pfam" id="PF01047">
    <property type="entry name" value="MarR"/>
    <property type="match status" value="1"/>
</dbReference>
<dbReference type="PROSITE" id="PS50995">
    <property type="entry name" value="HTH_MARR_2"/>
    <property type="match status" value="1"/>
</dbReference>
<dbReference type="InterPro" id="IPR036388">
    <property type="entry name" value="WH-like_DNA-bd_sf"/>
</dbReference>
<gene>
    <name evidence="3" type="ORF">EBN88_17140</name>
</gene>
<proteinExistence type="predicted"/>
<dbReference type="PRINTS" id="PR00598">
    <property type="entry name" value="HTHMARR"/>
</dbReference>
<dbReference type="Proteomes" id="UP000278673">
    <property type="component" value="Unassembled WGS sequence"/>
</dbReference>
<dbReference type="InterPro" id="IPR036390">
    <property type="entry name" value="WH_DNA-bd_sf"/>
</dbReference>
<dbReference type="Gene3D" id="1.10.10.10">
    <property type="entry name" value="Winged helix-like DNA-binding domain superfamily/Winged helix DNA-binding domain"/>
    <property type="match status" value="1"/>
</dbReference>
<comment type="caution">
    <text evidence="3">The sequence shown here is derived from an EMBL/GenBank/DDBJ whole genome shotgun (WGS) entry which is preliminary data.</text>
</comment>
<evidence type="ECO:0000259" key="2">
    <source>
        <dbReference type="PROSITE" id="PS50995"/>
    </source>
</evidence>
<dbReference type="AlphaFoldDB" id="A0A3M2LLF2"/>
<dbReference type="SUPFAM" id="SSF46785">
    <property type="entry name" value="Winged helix' DNA-binding domain"/>
    <property type="match status" value="1"/>
</dbReference>
<evidence type="ECO:0000313" key="3">
    <source>
        <dbReference type="EMBL" id="RMI38282.1"/>
    </source>
</evidence>
<dbReference type="PANTHER" id="PTHR39515:SF2">
    <property type="entry name" value="HTH-TYPE TRANSCRIPTIONAL REGULATOR RV0880"/>
    <property type="match status" value="1"/>
</dbReference>
<dbReference type="EMBL" id="RFFJ01000094">
    <property type="protein sequence ID" value="RMI38282.1"/>
    <property type="molecule type" value="Genomic_DNA"/>
</dbReference>
<feature type="domain" description="HTH marR-type" evidence="2">
    <location>
        <begin position="33"/>
        <end position="173"/>
    </location>
</feature>
<feature type="region of interest" description="Disordered" evidence="1">
    <location>
        <begin position="12"/>
        <end position="35"/>
    </location>
</feature>
<evidence type="ECO:0000313" key="4">
    <source>
        <dbReference type="Proteomes" id="UP000278673"/>
    </source>
</evidence>
<dbReference type="GO" id="GO:0003700">
    <property type="term" value="F:DNA-binding transcription factor activity"/>
    <property type="evidence" value="ECO:0007669"/>
    <property type="project" value="InterPro"/>
</dbReference>
<protein>
    <submittedName>
        <fullName evidence="3">MarR family transcriptional regulator</fullName>
    </submittedName>
</protein>